<evidence type="ECO:0000259" key="1">
    <source>
        <dbReference type="Pfam" id="PF04233"/>
    </source>
</evidence>
<gene>
    <name evidence="2" type="ORF">LCGC14_2836950</name>
</gene>
<dbReference type="NCBIfam" id="TIGR01641">
    <property type="entry name" value="phageSPP1_gp7"/>
    <property type="match status" value="1"/>
</dbReference>
<dbReference type="EMBL" id="LAZR01054185">
    <property type="protein sequence ID" value="KKK79095.1"/>
    <property type="molecule type" value="Genomic_DNA"/>
</dbReference>
<accession>A0A0F8YYZ7</accession>
<feature type="non-terminal residue" evidence="2">
    <location>
        <position position="1"/>
    </location>
</feature>
<reference evidence="2" key="1">
    <citation type="journal article" date="2015" name="Nature">
        <title>Complex archaea that bridge the gap between prokaryotes and eukaryotes.</title>
        <authorList>
            <person name="Spang A."/>
            <person name="Saw J.H."/>
            <person name="Jorgensen S.L."/>
            <person name="Zaremba-Niedzwiedzka K."/>
            <person name="Martijn J."/>
            <person name="Lind A.E."/>
            <person name="van Eijk R."/>
            <person name="Schleper C."/>
            <person name="Guy L."/>
            <person name="Ettema T.J."/>
        </authorList>
    </citation>
    <scope>NUCLEOTIDE SEQUENCE</scope>
</reference>
<organism evidence="2">
    <name type="scientific">marine sediment metagenome</name>
    <dbReference type="NCBI Taxonomy" id="412755"/>
    <lineage>
        <taxon>unclassified sequences</taxon>
        <taxon>metagenomes</taxon>
        <taxon>ecological metagenomes</taxon>
    </lineage>
</organism>
<sequence length="182" mass="20171">VPSIAETGGINISMSTPFHVDRLGLLYTRTFSELRGITAIMDQQISRILAQGIADGDGPLLLARKLVSTINGVGRDVLGLDISYISPRTGREVKYFMPARRRAEIMARTEIIRAHHQATIMEYQNWAVQGVVVKAEWMTAGDNRVCSECLALEGEIFTLEVAMNMIPLHPSCRCIALPFKVK</sequence>
<dbReference type="AlphaFoldDB" id="A0A0F8YYZ7"/>
<name>A0A0F8YYZ7_9ZZZZ</name>
<feature type="domain" description="Phage head morphogenesis" evidence="1">
    <location>
        <begin position="43"/>
        <end position="175"/>
    </location>
</feature>
<proteinExistence type="predicted"/>
<protein>
    <recommendedName>
        <fullName evidence="1">Phage head morphogenesis domain-containing protein</fullName>
    </recommendedName>
</protein>
<comment type="caution">
    <text evidence="2">The sequence shown here is derived from an EMBL/GenBank/DDBJ whole genome shotgun (WGS) entry which is preliminary data.</text>
</comment>
<dbReference type="InterPro" id="IPR006528">
    <property type="entry name" value="Phage_head_morphogenesis_dom"/>
</dbReference>
<evidence type="ECO:0000313" key="2">
    <source>
        <dbReference type="EMBL" id="KKK79095.1"/>
    </source>
</evidence>
<dbReference type="Pfam" id="PF04233">
    <property type="entry name" value="Phage_Mu_F"/>
    <property type="match status" value="1"/>
</dbReference>